<organism evidence="2 3">
    <name type="scientific">Micromonospora halophytica</name>
    <dbReference type="NCBI Taxonomy" id="47864"/>
    <lineage>
        <taxon>Bacteria</taxon>
        <taxon>Bacillati</taxon>
        <taxon>Actinomycetota</taxon>
        <taxon>Actinomycetes</taxon>
        <taxon>Micromonosporales</taxon>
        <taxon>Micromonosporaceae</taxon>
        <taxon>Micromonospora</taxon>
    </lineage>
</organism>
<reference evidence="3" key="1">
    <citation type="submission" date="2016-06" db="EMBL/GenBank/DDBJ databases">
        <authorList>
            <person name="Varghese N."/>
        </authorList>
    </citation>
    <scope>NUCLEOTIDE SEQUENCE [LARGE SCALE GENOMIC DNA]</scope>
    <source>
        <strain evidence="3">DSM 43171</strain>
    </source>
</reference>
<evidence type="ECO:0000259" key="1">
    <source>
        <dbReference type="Pfam" id="PF01738"/>
    </source>
</evidence>
<protein>
    <submittedName>
        <fullName evidence="2">Carboxymethylenebutenolidase</fullName>
    </submittedName>
</protein>
<evidence type="ECO:0000313" key="3">
    <source>
        <dbReference type="Proteomes" id="UP000199408"/>
    </source>
</evidence>
<evidence type="ECO:0000313" key="2">
    <source>
        <dbReference type="EMBL" id="SCG53729.1"/>
    </source>
</evidence>
<dbReference type="STRING" id="47864.GA0070560_10878"/>
<dbReference type="InterPro" id="IPR002925">
    <property type="entry name" value="Dienelactn_hydro"/>
</dbReference>
<dbReference type="Proteomes" id="UP000199408">
    <property type="component" value="Unassembled WGS sequence"/>
</dbReference>
<dbReference type="EMBL" id="FMDN01000008">
    <property type="protein sequence ID" value="SCG53729.1"/>
    <property type="molecule type" value="Genomic_DNA"/>
</dbReference>
<dbReference type="Gene3D" id="3.40.50.1820">
    <property type="entry name" value="alpha/beta hydrolase"/>
    <property type="match status" value="1"/>
</dbReference>
<dbReference type="InterPro" id="IPR051049">
    <property type="entry name" value="Dienelactone_hydrolase-like"/>
</dbReference>
<gene>
    <name evidence="2" type="ORF">GA0070560_10878</name>
</gene>
<dbReference type="OrthoDB" id="9787933at2"/>
<dbReference type="AlphaFoldDB" id="A0A1C5I6E6"/>
<accession>A0A1C5I6E6</accession>
<dbReference type="Pfam" id="PF01738">
    <property type="entry name" value="DLH"/>
    <property type="match status" value="1"/>
</dbReference>
<dbReference type="PANTHER" id="PTHR46623">
    <property type="entry name" value="CARBOXYMETHYLENEBUTENOLIDASE-RELATED"/>
    <property type="match status" value="1"/>
</dbReference>
<dbReference type="RefSeq" id="WP_091296503.1">
    <property type="nucleotide sequence ID" value="NZ_FMDN01000008.1"/>
</dbReference>
<dbReference type="PANTHER" id="PTHR46623:SF10">
    <property type="entry name" value="CARBOXYMETHYLENEBUTENOLIDASE HOMOLOG"/>
    <property type="match status" value="1"/>
</dbReference>
<dbReference type="SUPFAM" id="SSF53474">
    <property type="entry name" value="alpha/beta-Hydrolases"/>
    <property type="match status" value="1"/>
</dbReference>
<sequence>MRTTTVDVPVGDGVADAYLVRPEGDGPFPAVLVFMDAFGLRPRLAEMAGRLAADGHLVLVPNLFHRAGRAPLVDLSGLGDPAQHGPLFARLTPMIYGLTPGLVAADTAAYLDFLAARPDVAPGPAVIVGYCMGGRNALRAIEAHPDRLAALASFHAGRLVTDAPDSPHLGVGAVTGELYLAHADNDPAMTADDIATLEKALDAAGVRYRSERYDGARHGFTMADTPVYDEVATERHWAALSDLLARTFGR</sequence>
<proteinExistence type="predicted"/>
<dbReference type="InterPro" id="IPR029058">
    <property type="entry name" value="AB_hydrolase_fold"/>
</dbReference>
<dbReference type="GO" id="GO:0016787">
    <property type="term" value="F:hydrolase activity"/>
    <property type="evidence" value="ECO:0007669"/>
    <property type="project" value="InterPro"/>
</dbReference>
<keyword evidence="3" id="KW-1185">Reference proteome</keyword>
<name>A0A1C5I6E6_9ACTN</name>
<feature type="domain" description="Dienelactone hydrolase" evidence="1">
    <location>
        <begin position="16"/>
        <end position="246"/>
    </location>
</feature>